<keyword evidence="10" id="KW-1185">Reference proteome</keyword>
<name>A0ABT5YKC0_9PROT</name>
<evidence type="ECO:0000259" key="8">
    <source>
        <dbReference type="PROSITE" id="PS50076"/>
    </source>
</evidence>
<dbReference type="Pfam" id="PF00226">
    <property type="entry name" value="DnaJ"/>
    <property type="match status" value="1"/>
</dbReference>
<comment type="caution">
    <text evidence="9">The sequence shown here is derived from an EMBL/GenBank/DDBJ whole genome shotgun (WGS) entry which is preliminary data.</text>
</comment>
<dbReference type="PROSITE" id="PS50076">
    <property type="entry name" value="DNAJ_2"/>
    <property type="match status" value="1"/>
</dbReference>
<keyword evidence="4 7" id="KW-0472">Membrane</keyword>
<dbReference type="SMART" id="SM00271">
    <property type="entry name" value="DnaJ"/>
    <property type="match status" value="1"/>
</dbReference>
<dbReference type="Proteomes" id="UP001215503">
    <property type="component" value="Unassembled WGS sequence"/>
</dbReference>
<evidence type="ECO:0000256" key="2">
    <source>
        <dbReference type="ARBA" id="ARBA00022692"/>
    </source>
</evidence>
<evidence type="ECO:0000256" key="7">
    <source>
        <dbReference type="SAM" id="Phobius"/>
    </source>
</evidence>
<keyword evidence="3 7" id="KW-1133">Transmembrane helix</keyword>
<proteinExistence type="inferred from homology"/>
<dbReference type="RefSeq" id="WP_275819388.1">
    <property type="nucleotide sequence ID" value="NZ_JARHUD010000001.1"/>
</dbReference>
<sequence>MLLWLLVGVALLVAVVAGLRWFANAQPGEVLRALRWVAAVAGGALLLLVVLGAARQLLAVALPLLLPLLAQAIGRLRSWSPPSGSDSGQISEIVTRFLRMRLDHDSGAMEGTVLEGPFRGRHLSELTAAELLALLRDCRAEDEESASVLEAYLDRTQGAEWRGSGEDEASADQGAGNAGPSMGGTMSVEEARAVLGIGPDADEAAIKAAHRRLMQQLHPDLGGSDYLAAKINQAKQVLLGR</sequence>
<evidence type="ECO:0000313" key="9">
    <source>
        <dbReference type="EMBL" id="MDF2094689.1"/>
    </source>
</evidence>
<dbReference type="InterPro" id="IPR001623">
    <property type="entry name" value="DnaJ_domain"/>
</dbReference>
<dbReference type="Gene3D" id="1.10.287.110">
    <property type="entry name" value="DnaJ domain"/>
    <property type="match status" value="1"/>
</dbReference>
<evidence type="ECO:0000256" key="1">
    <source>
        <dbReference type="ARBA" id="ARBA00004167"/>
    </source>
</evidence>
<keyword evidence="2 7" id="KW-0812">Transmembrane</keyword>
<reference evidence="9 10" key="1">
    <citation type="submission" date="2023-03" db="EMBL/GenBank/DDBJ databases">
        <title>Fodinicurvata sp. CAU 1616 isolated from sea sendiment.</title>
        <authorList>
            <person name="Kim W."/>
        </authorList>
    </citation>
    <scope>NUCLEOTIDE SEQUENCE [LARGE SCALE GENOMIC DNA]</scope>
    <source>
        <strain evidence="9 10">CAU 1616</strain>
    </source>
</reference>
<feature type="domain" description="J" evidence="8">
    <location>
        <begin position="190"/>
        <end position="241"/>
    </location>
</feature>
<comment type="similarity">
    <text evidence="5">Belongs to the TIM14 family.</text>
</comment>
<evidence type="ECO:0000256" key="5">
    <source>
        <dbReference type="ARBA" id="ARBA00038105"/>
    </source>
</evidence>
<dbReference type="SUPFAM" id="SSF46565">
    <property type="entry name" value="Chaperone J-domain"/>
    <property type="match status" value="1"/>
</dbReference>
<evidence type="ECO:0000313" key="10">
    <source>
        <dbReference type="Proteomes" id="UP001215503"/>
    </source>
</evidence>
<comment type="subcellular location">
    <subcellularLocation>
        <location evidence="1">Membrane</location>
        <topology evidence="1">Single-pass membrane protein</topology>
    </subcellularLocation>
</comment>
<evidence type="ECO:0000256" key="6">
    <source>
        <dbReference type="SAM" id="MobiDB-lite"/>
    </source>
</evidence>
<dbReference type="PANTHER" id="PTHR12763">
    <property type="match status" value="1"/>
</dbReference>
<dbReference type="PANTHER" id="PTHR12763:SF28">
    <property type="entry name" value="GEO10507P1-RELATED"/>
    <property type="match status" value="1"/>
</dbReference>
<accession>A0ABT5YKC0</accession>
<gene>
    <name evidence="9" type="ORF">P2G67_01710</name>
</gene>
<feature type="region of interest" description="Disordered" evidence="6">
    <location>
        <begin position="159"/>
        <end position="185"/>
    </location>
</feature>
<feature type="transmembrane region" description="Helical" evidence="7">
    <location>
        <begin position="35"/>
        <end position="68"/>
    </location>
</feature>
<evidence type="ECO:0000256" key="4">
    <source>
        <dbReference type="ARBA" id="ARBA00023136"/>
    </source>
</evidence>
<dbReference type="InterPro" id="IPR036869">
    <property type="entry name" value="J_dom_sf"/>
</dbReference>
<protein>
    <submittedName>
        <fullName evidence="9">Molecular chaperone DnaJ</fullName>
    </submittedName>
</protein>
<dbReference type="EMBL" id="JARHUD010000001">
    <property type="protein sequence ID" value="MDF2094689.1"/>
    <property type="molecule type" value="Genomic_DNA"/>
</dbReference>
<organism evidence="9 10">
    <name type="scientific">Aquibaculum arenosum</name>
    <dbReference type="NCBI Taxonomy" id="3032591"/>
    <lineage>
        <taxon>Bacteria</taxon>
        <taxon>Pseudomonadati</taxon>
        <taxon>Pseudomonadota</taxon>
        <taxon>Alphaproteobacteria</taxon>
        <taxon>Rhodospirillales</taxon>
        <taxon>Rhodovibrionaceae</taxon>
        <taxon>Aquibaculum</taxon>
    </lineage>
</organism>
<evidence type="ECO:0000256" key="3">
    <source>
        <dbReference type="ARBA" id="ARBA00022989"/>
    </source>
</evidence>
<dbReference type="CDD" id="cd06257">
    <property type="entry name" value="DnaJ"/>
    <property type="match status" value="1"/>
</dbReference>